<dbReference type="PANTHER" id="PTHR12932">
    <property type="entry name" value="P25 ALPHA-RELATED"/>
    <property type="match status" value="1"/>
</dbReference>
<comment type="similarity">
    <text evidence="1">Belongs to the TPPP family.</text>
</comment>
<dbReference type="GO" id="GO:0001578">
    <property type="term" value="P:microtubule bundle formation"/>
    <property type="evidence" value="ECO:0007669"/>
    <property type="project" value="TreeGrafter"/>
</dbReference>
<sequence length="709" mass="71874">MMPRGVTSLLLGCAVLAVVAGQAVPTSEAGTPVTKTIPLTAFSNISICTPLNTLVLPGPAGQYGIVLSGEPEVLAEIDASVTGQVLSIVLNGPIDTSQEVKVTVMLPADALSAVEHYAPGADVVIARGFQATDFSAKSAFGAGELYIQGLTATNVHLDVAGLGNVVLEGTYTNVAATSSGTGSLYIVGVSTQVSLQLSGLSKAYVIPSGPTASITGSASGQVDRDCWRGSSQGDLVWGARGFRVCGAGINNVYYTTGTCDVASQFAFLGGCQLQASILVPPPTGVWTCGLVTSGAFQCATTGSTYSTSATGATAVSGAVGSQVLTGTTAGTGGLPPSSYSFAVPAAEGGAQQAGSVTPTGSNAASSVAGSGPVSAVSVAGPGSATTSTTQDGVTTTGGTGLAGFSPAAGRLGLEAGGVVPVAPLQAQDNGYSFSAPGAQQAGAVTPTGTNAASSVVGTGSVSAVAMTPREAMATVGTPSNPGGYHTIFEKYDRSHSRALNVDDVRRLLDDFGFLKGKSDTDSAELVLSHFTSADQDRDSKLSFDEFSGLYSKSMTNTQFVKLDHELLTRVRQVFARFAAFGAPRPSFTPPRPGSVASEAKPGMDCTRLVKLCRDAGIVRGPKSVTTVELAFAKAKPKAGRRIGFRDFLRALSLIAESKGVPEEDVLASVAACPEPTLTQTTITQSFKHHVDRSTESQQIRVNLTATPGT</sequence>
<dbReference type="Gene3D" id="1.10.238.10">
    <property type="entry name" value="EF-hand"/>
    <property type="match status" value="2"/>
</dbReference>
<dbReference type="Proteomes" id="UP000028924">
    <property type="component" value="Unassembled WGS sequence"/>
</dbReference>
<dbReference type="InterPro" id="IPR021255">
    <property type="entry name" value="DUF2807"/>
</dbReference>
<feature type="compositionally biased region" description="Low complexity" evidence="3">
    <location>
        <begin position="363"/>
        <end position="394"/>
    </location>
</feature>
<evidence type="ECO:0000256" key="1">
    <source>
        <dbReference type="ARBA" id="ARBA00010994"/>
    </source>
</evidence>
<dbReference type="OrthoDB" id="514989at2759"/>
<dbReference type="RefSeq" id="XP_011398742.1">
    <property type="nucleotide sequence ID" value="XM_011400440.1"/>
</dbReference>
<gene>
    <name evidence="6" type="ORF">F751_1460</name>
</gene>
<accession>A0A087SJE2</accession>
<dbReference type="STRING" id="3075.A0A087SJE2"/>
<dbReference type="GO" id="GO:0005509">
    <property type="term" value="F:calcium ion binding"/>
    <property type="evidence" value="ECO:0007669"/>
    <property type="project" value="InterPro"/>
</dbReference>
<dbReference type="GeneID" id="23612851"/>
<dbReference type="GO" id="GO:0032273">
    <property type="term" value="P:positive regulation of protein polymerization"/>
    <property type="evidence" value="ECO:0007669"/>
    <property type="project" value="TreeGrafter"/>
</dbReference>
<dbReference type="EMBL" id="KL662123">
    <property type="protein sequence ID" value="KFM25846.1"/>
    <property type="molecule type" value="Genomic_DNA"/>
</dbReference>
<reference evidence="6 7" key="1">
    <citation type="journal article" date="2014" name="BMC Genomics">
        <title>Oil accumulation mechanisms of the oleaginous microalga Chlorella protothecoides revealed through its genome, transcriptomes, and proteomes.</title>
        <authorList>
            <person name="Gao C."/>
            <person name="Wang Y."/>
            <person name="Shen Y."/>
            <person name="Yan D."/>
            <person name="He X."/>
            <person name="Dai J."/>
            <person name="Wu Q."/>
        </authorList>
    </citation>
    <scope>NUCLEOTIDE SEQUENCE [LARGE SCALE GENOMIC DNA]</scope>
    <source>
        <strain evidence="6 7">0710</strain>
    </source>
</reference>
<dbReference type="InterPro" id="IPR008907">
    <property type="entry name" value="TPP/p25"/>
</dbReference>
<dbReference type="PROSITE" id="PS00018">
    <property type="entry name" value="EF_HAND_1"/>
    <property type="match status" value="1"/>
</dbReference>
<dbReference type="AlphaFoldDB" id="A0A087SJE2"/>
<feature type="region of interest" description="Disordered" evidence="3">
    <location>
        <begin position="351"/>
        <end position="398"/>
    </location>
</feature>
<keyword evidence="4" id="KW-0732">Signal</keyword>
<evidence type="ECO:0000256" key="2">
    <source>
        <dbReference type="ARBA" id="ARBA00022837"/>
    </source>
</evidence>
<evidence type="ECO:0000256" key="3">
    <source>
        <dbReference type="SAM" id="MobiDB-lite"/>
    </source>
</evidence>
<evidence type="ECO:0000313" key="7">
    <source>
        <dbReference type="Proteomes" id="UP000028924"/>
    </source>
</evidence>
<feature type="compositionally biased region" description="Polar residues" evidence="3">
    <location>
        <begin position="352"/>
        <end position="362"/>
    </location>
</feature>
<dbReference type="GO" id="GO:0015631">
    <property type="term" value="F:tubulin binding"/>
    <property type="evidence" value="ECO:0007669"/>
    <property type="project" value="InterPro"/>
</dbReference>
<dbReference type="Gene3D" id="2.160.20.120">
    <property type="match status" value="1"/>
</dbReference>
<evidence type="ECO:0000313" key="6">
    <source>
        <dbReference type="EMBL" id="KFM25846.1"/>
    </source>
</evidence>
<evidence type="ECO:0000256" key="4">
    <source>
        <dbReference type="SAM" id="SignalP"/>
    </source>
</evidence>
<keyword evidence="7" id="KW-1185">Reference proteome</keyword>
<dbReference type="PROSITE" id="PS50222">
    <property type="entry name" value="EF_HAND_2"/>
    <property type="match status" value="1"/>
</dbReference>
<proteinExistence type="inferred from homology"/>
<dbReference type="PANTHER" id="PTHR12932:SF9">
    <property type="entry name" value="TUBULIN POLYMERIZATION-PROMOTING PROTEIN HOMOLOG"/>
    <property type="match status" value="1"/>
</dbReference>
<feature type="chain" id="PRO_5001828875" description="EF-hand domain-containing protein" evidence="4">
    <location>
        <begin position="22"/>
        <end position="709"/>
    </location>
</feature>
<dbReference type="GO" id="GO:0005874">
    <property type="term" value="C:microtubule"/>
    <property type="evidence" value="ECO:0007669"/>
    <property type="project" value="TreeGrafter"/>
</dbReference>
<dbReference type="InterPro" id="IPR011992">
    <property type="entry name" value="EF-hand-dom_pair"/>
</dbReference>
<dbReference type="InterPro" id="IPR002048">
    <property type="entry name" value="EF_hand_dom"/>
</dbReference>
<dbReference type="InterPro" id="IPR018247">
    <property type="entry name" value="EF_Hand_1_Ca_BS"/>
</dbReference>
<evidence type="ECO:0000259" key="5">
    <source>
        <dbReference type="PROSITE" id="PS50222"/>
    </source>
</evidence>
<feature type="domain" description="EF-hand" evidence="5">
    <location>
        <begin position="521"/>
        <end position="556"/>
    </location>
</feature>
<dbReference type="Pfam" id="PF10988">
    <property type="entry name" value="DUF2807"/>
    <property type="match status" value="1"/>
</dbReference>
<dbReference type="Pfam" id="PF05517">
    <property type="entry name" value="p25-alpha"/>
    <property type="match status" value="1"/>
</dbReference>
<organism evidence="6 7">
    <name type="scientific">Auxenochlorella protothecoides</name>
    <name type="common">Green microalga</name>
    <name type="synonym">Chlorella protothecoides</name>
    <dbReference type="NCBI Taxonomy" id="3075"/>
    <lineage>
        <taxon>Eukaryota</taxon>
        <taxon>Viridiplantae</taxon>
        <taxon>Chlorophyta</taxon>
        <taxon>core chlorophytes</taxon>
        <taxon>Trebouxiophyceae</taxon>
        <taxon>Chlorellales</taxon>
        <taxon>Chlorellaceae</taxon>
        <taxon>Auxenochlorella</taxon>
    </lineage>
</organism>
<protein>
    <recommendedName>
        <fullName evidence="5">EF-hand domain-containing protein</fullName>
    </recommendedName>
</protein>
<dbReference type="KEGG" id="apro:F751_1460"/>
<dbReference type="SUPFAM" id="SSF47473">
    <property type="entry name" value="EF-hand"/>
    <property type="match status" value="2"/>
</dbReference>
<dbReference type="Pfam" id="PF13499">
    <property type="entry name" value="EF-hand_7"/>
    <property type="match status" value="1"/>
</dbReference>
<dbReference type="GO" id="GO:0046785">
    <property type="term" value="P:microtubule polymerization"/>
    <property type="evidence" value="ECO:0007669"/>
    <property type="project" value="InterPro"/>
</dbReference>
<name>A0A087SJE2_AUXPR</name>
<feature type="signal peptide" evidence="4">
    <location>
        <begin position="1"/>
        <end position="21"/>
    </location>
</feature>
<keyword evidence="2" id="KW-0106">Calcium</keyword>